<dbReference type="OrthoDB" id="9798934at2"/>
<dbReference type="Pfam" id="PF00356">
    <property type="entry name" value="LacI"/>
    <property type="match status" value="1"/>
</dbReference>
<dbReference type="CDD" id="cd01392">
    <property type="entry name" value="HTH_LacI"/>
    <property type="match status" value="1"/>
</dbReference>
<dbReference type="EMBL" id="PYOP01000005">
    <property type="protein sequence ID" value="PSW98860.1"/>
    <property type="molecule type" value="Genomic_DNA"/>
</dbReference>
<keyword evidence="1" id="KW-0805">Transcription regulation</keyword>
<name>A0A0D8P5I1_9GAMM</name>
<dbReference type="Proteomes" id="UP000241954">
    <property type="component" value="Unassembled WGS sequence"/>
</dbReference>
<dbReference type="Gene3D" id="1.10.260.40">
    <property type="entry name" value="lambda repressor-like DNA-binding domains"/>
    <property type="match status" value="1"/>
</dbReference>
<gene>
    <name evidence="5" type="ORF">C9I88_05515</name>
    <name evidence="6" type="ORF">C9J52_04075</name>
</gene>
<keyword evidence="7" id="KW-1185">Reference proteome</keyword>
<evidence type="ECO:0000313" key="6">
    <source>
        <dbReference type="EMBL" id="PSW98860.1"/>
    </source>
</evidence>
<evidence type="ECO:0000313" key="7">
    <source>
        <dbReference type="Proteomes" id="UP000241190"/>
    </source>
</evidence>
<dbReference type="InterPro" id="IPR010982">
    <property type="entry name" value="Lambda_DNA-bd_dom_sf"/>
</dbReference>
<dbReference type="PANTHER" id="PTHR30146:SF98">
    <property type="entry name" value="HTH-TYPE TRANSCRIPTIONAL REGULATOR GALR"/>
    <property type="match status" value="1"/>
</dbReference>
<evidence type="ECO:0000256" key="1">
    <source>
        <dbReference type="ARBA" id="ARBA00023015"/>
    </source>
</evidence>
<dbReference type="InterPro" id="IPR000843">
    <property type="entry name" value="HTH_LacI"/>
</dbReference>
<keyword evidence="2 5" id="KW-0238">DNA-binding</keyword>
<protein>
    <submittedName>
        <fullName evidence="5">LacI family DNA-binding transcriptional regulator</fullName>
    </submittedName>
</protein>
<dbReference type="SUPFAM" id="SSF47413">
    <property type="entry name" value="lambda repressor-like DNA-binding domains"/>
    <property type="match status" value="1"/>
</dbReference>
<sequence length="342" mass="37228">MATIKDVAKLAEVSVATVSRVINKSPKASKAAITAVTQAMKTLGYRPNANARALVSQSTNTIGVLVGDVSDPFFGAMIKSIDNIARQHNKHLLIGNGYHNADSERDVIELLINSRCDTLIIHSKSLSNDELIAYAQEVPGMVLINRLIPEIADRCIALDNHRGSYLATELLIKHGHQHIGYICSNHDIEDTTQRKQGYLDALQAHQLTAPQSYIEYGTPDEDGGEVAMTNLLAKNQPITAIAAYNDYMAAGCLSVLEGNGLTVPNQMSLIGFDDGLIAKYLHPKLTTVRYPIQIMAEQATQLAFQLATAAKQPILDTTQPDSSITHMFVPTLVKRLSVMTPQ</sequence>
<dbReference type="SUPFAM" id="SSF53822">
    <property type="entry name" value="Periplasmic binding protein-like I"/>
    <property type="match status" value="1"/>
</dbReference>
<dbReference type="RefSeq" id="WP_045038733.1">
    <property type="nucleotide sequence ID" value="NZ_JZSR01000056.1"/>
</dbReference>
<proteinExistence type="predicted"/>
<dbReference type="CDD" id="cd06270">
    <property type="entry name" value="PBP1_GalS-like"/>
    <property type="match status" value="1"/>
</dbReference>
<organism evidence="5 8">
    <name type="scientific">Photobacterium iliopiscarium</name>
    <dbReference type="NCBI Taxonomy" id="56192"/>
    <lineage>
        <taxon>Bacteria</taxon>
        <taxon>Pseudomonadati</taxon>
        <taxon>Pseudomonadota</taxon>
        <taxon>Gammaproteobacteria</taxon>
        <taxon>Vibrionales</taxon>
        <taxon>Vibrionaceae</taxon>
        <taxon>Photobacterium</taxon>
    </lineage>
</organism>
<dbReference type="GeneID" id="69963893"/>
<dbReference type="Proteomes" id="UP000241190">
    <property type="component" value="Unassembled WGS sequence"/>
</dbReference>
<dbReference type="InterPro" id="IPR046335">
    <property type="entry name" value="LacI/GalR-like_sensor"/>
</dbReference>
<dbReference type="InterPro" id="IPR028082">
    <property type="entry name" value="Peripla_BP_I"/>
</dbReference>
<evidence type="ECO:0000256" key="2">
    <source>
        <dbReference type="ARBA" id="ARBA00023125"/>
    </source>
</evidence>
<comment type="caution">
    <text evidence="5">The sequence shown here is derived from an EMBL/GenBank/DDBJ whole genome shotgun (WGS) entry which is preliminary data.</text>
</comment>
<dbReference type="AlphaFoldDB" id="A0A0D8P5I1"/>
<dbReference type="PROSITE" id="PS50932">
    <property type="entry name" value="HTH_LACI_2"/>
    <property type="match status" value="1"/>
</dbReference>
<reference evidence="5 8" key="1">
    <citation type="submission" date="2018-01" db="EMBL/GenBank/DDBJ databases">
        <title>Whole genome sequencing of Histamine producing bacteria.</title>
        <authorList>
            <person name="Butler K."/>
        </authorList>
    </citation>
    <scope>NUCLEOTIDE SEQUENCE [LARGE SCALE GENOMIC DNA]</scope>
    <source>
        <strain evidence="6 7">ATCC 51761</strain>
        <strain evidence="5 8">NCIMB 13481</strain>
    </source>
</reference>
<dbReference type="Gene3D" id="3.40.50.2300">
    <property type="match status" value="2"/>
</dbReference>
<keyword evidence="3" id="KW-0804">Transcription</keyword>
<dbReference type="SMART" id="SM00354">
    <property type="entry name" value="HTH_LACI"/>
    <property type="match status" value="1"/>
</dbReference>
<evidence type="ECO:0000256" key="3">
    <source>
        <dbReference type="ARBA" id="ARBA00023163"/>
    </source>
</evidence>
<evidence type="ECO:0000313" key="8">
    <source>
        <dbReference type="Proteomes" id="UP000241954"/>
    </source>
</evidence>
<dbReference type="GO" id="GO:0003700">
    <property type="term" value="F:DNA-binding transcription factor activity"/>
    <property type="evidence" value="ECO:0007669"/>
    <property type="project" value="TreeGrafter"/>
</dbReference>
<dbReference type="GO" id="GO:0000976">
    <property type="term" value="F:transcription cis-regulatory region binding"/>
    <property type="evidence" value="ECO:0007669"/>
    <property type="project" value="TreeGrafter"/>
</dbReference>
<evidence type="ECO:0000259" key="4">
    <source>
        <dbReference type="PROSITE" id="PS50932"/>
    </source>
</evidence>
<dbReference type="PROSITE" id="PS00356">
    <property type="entry name" value="HTH_LACI_1"/>
    <property type="match status" value="1"/>
</dbReference>
<dbReference type="PRINTS" id="PR00036">
    <property type="entry name" value="HTHLACI"/>
</dbReference>
<dbReference type="EMBL" id="PYLW01000004">
    <property type="protein sequence ID" value="PSV98124.1"/>
    <property type="molecule type" value="Genomic_DNA"/>
</dbReference>
<dbReference type="STRING" id="56192.UB38_04650"/>
<feature type="domain" description="HTH lacI-type" evidence="4">
    <location>
        <begin position="2"/>
        <end position="56"/>
    </location>
</feature>
<dbReference type="Pfam" id="PF13377">
    <property type="entry name" value="Peripla_BP_3"/>
    <property type="match status" value="1"/>
</dbReference>
<dbReference type="PANTHER" id="PTHR30146">
    <property type="entry name" value="LACI-RELATED TRANSCRIPTIONAL REPRESSOR"/>
    <property type="match status" value="1"/>
</dbReference>
<evidence type="ECO:0000313" key="5">
    <source>
        <dbReference type="EMBL" id="PSV98124.1"/>
    </source>
</evidence>
<accession>A0A0D8P5I1</accession>